<feature type="compositionally biased region" description="Basic residues" evidence="2">
    <location>
        <begin position="440"/>
        <end position="450"/>
    </location>
</feature>
<keyword evidence="4" id="KW-1185">Reference proteome</keyword>
<accession>A0A1E1MWR6</accession>
<dbReference type="EMBL" id="FJVC01001113">
    <property type="protein sequence ID" value="CZT53520.1"/>
    <property type="molecule type" value="Genomic_DNA"/>
</dbReference>
<organism evidence="3 4">
    <name type="scientific">Rhynchosporium secalis</name>
    <name type="common">Barley scald fungus</name>
    <dbReference type="NCBI Taxonomy" id="38038"/>
    <lineage>
        <taxon>Eukaryota</taxon>
        <taxon>Fungi</taxon>
        <taxon>Dikarya</taxon>
        <taxon>Ascomycota</taxon>
        <taxon>Pezizomycotina</taxon>
        <taxon>Leotiomycetes</taxon>
        <taxon>Helotiales</taxon>
        <taxon>Ploettnerulaceae</taxon>
        <taxon>Rhynchosporium</taxon>
    </lineage>
</organism>
<proteinExistence type="predicted"/>
<feature type="coiled-coil region" evidence="1">
    <location>
        <begin position="467"/>
        <end position="519"/>
    </location>
</feature>
<feature type="compositionally biased region" description="Polar residues" evidence="2">
    <location>
        <begin position="427"/>
        <end position="438"/>
    </location>
</feature>
<evidence type="ECO:0000313" key="4">
    <source>
        <dbReference type="Proteomes" id="UP000177625"/>
    </source>
</evidence>
<feature type="compositionally biased region" description="Polar residues" evidence="2">
    <location>
        <begin position="369"/>
        <end position="391"/>
    </location>
</feature>
<dbReference type="Proteomes" id="UP000177625">
    <property type="component" value="Unassembled WGS sequence"/>
</dbReference>
<gene>
    <name evidence="3" type="ORF">RSE6_15140</name>
</gene>
<evidence type="ECO:0000256" key="2">
    <source>
        <dbReference type="SAM" id="MobiDB-lite"/>
    </source>
</evidence>
<evidence type="ECO:0000313" key="3">
    <source>
        <dbReference type="EMBL" id="CZT53520.1"/>
    </source>
</evidence>
<evidence type="ECO:0000256" key="1">
    <source>
        <dbReference type="SAM" id="Coils"/>
    </source>
</evidence>
<reference evidence="4" key="1">
    <citation type="submission" date="2016-03" db="EMBL/GenBank/DDBJ databases">
        <authorList>
            <person name="Guldener U."/>
        </authorList>
    </citation>
    <scope>NUCLEOTIDE SEQUENCE [LARGE SCALE GENOMIC DNA]</scope>
</reference>
<feature type="region of interest" description="Disordered" evidence="2">
    <location>
        <begin position="236"/>
        <end position="457"/>
    </location>
</feature>
<sequence length="541" mass="59891">MSLESQTPDSQFSPEIDWIPYADLSTPHSDMYDFDSQLEAIPKNNDDLSAILGLDTCNSLPTVETLQESIANPCSEIQFTAEKTQTHLLGATQPTTGAPPPPTADAKDFTPSFVPCTPDLVNQKATELNTEGGDDQANAEDKSTQELADRLRILRCELQNGFLPAAGQPRRKKMKTLSAYLKELEHIEDLPGSVLSTTRIYKVLKKITRLDDIPKNSKFSFKERAVMLVGKWKPSVEQEDPTIYSTGQPIKPDDTECNDVADGKNTTNTLDSHKLPGNEAPTSATRLMEERVLDKGVTSEQQPGDHNDESARVPDNEHSQPALPPSPAIQDLITSKSGKAVVDSTDDDEVDVASGLRRPGQPTEDQNRQESAVKSTQAPRSLLPSSTNSGLASAPARKDHAGPNSDPAESGTKKRKRSNTTQDRKTSVSASGSSQERYNTPKRQRPRRKTSPGQHLSDEVLWMNGSVSRIEKMIKDMKEEIDVIELKRVLLHDEHERTLEENETEMRSAQRRLKESIGLKEYLLAWGAQDEKVTKEWSCSE</sequence>
<evidence type="ECO:0008006" key="5">
    <source>
        <dbReference type="Google" id="ProtNLM"/>
    </source>
</evidence>
<feature type="compositionally biased region" description="Basic and acidic residues" evidence="2">
    <location>
        <begin position="303"/>
        <end position="318"/>
    </location>
</feature>
<dbReference type="AlphaFoldDB" id="A0A1E1MWR6"/>
<keyword evidence="1" id="KW-0175">Coiled coil</keyword>
<protein>
    <recommendedName>
        <fullName evidence="5">TFIIS N-terminal domain-containing protein</fullName>
    </recommendedName>
</protein>
<name>A0A1E1MWR6_RHYSE</name>